<dbReference type="GO" id="GO:0009295">
    <property type="term" value="C:nucleoid"/>
    <property type="evidence" value="ECO:0007669"/>
    <property type="project" value="InterPro"/>
</dbReference>
<dbReference type="eggNOG" id="ENOG502Z97H">
    <property type="taxonomic scope" value="Bacteria"/>
</dbReference>
<gene>
    <name evidence="1" type="ORF">MOC_0949</name>
</gene>
<reference evidence="1 2" key="1">
    <citation type="journal article" date="2014" name="PLoS ONE">
        <title>Genome Information of Methylobacterium oryzae, a Plant-Probiotic Methylotroph in the Phyllosphere.</title>
        <authorList>
            <person name="Kwak M.J."/>
            <person name="Jeong H."/>
            <person name="Madhaiyan M."/>
            <person name="Lee Y."/>
            <person name="Sa T.M."/>
            <person name="Oh T.K."/>
            <person name="Kim J.F."/>
        </authorList>
    </citation>
    <scope>NUCLEOTIDE SEQUENCE [LARGE SCALE GENOMIC DNA]</scope>
    <source>
        <strain evidence="1 2">CBMB20</strain>
    </source>
</reference>
<accession>A0A089Q281</accession>
<evidence type="ECO:0000313" key="2">
    <source>
        <dbReference type="Proteomes" id="UP000029492"/>
    </source>
</evidence>
<dbReference type="HOGENOM" id="CLU_064744_0_0_5"/>
<sequence>MTWENLSVRRIIIHEVYPRRDDRSIVPPAYGQQLIALSPGGMAEFSNRVMSVIGSRSQSMEMTIKAPTGASLIEVCRDIAECHDDEFVIMSRRFADMLTNAQLARKLPGGIVVIFDGAVGEDDSRLVGVIKAETHSGFRRTPNFEVQFVNDLFLTPQTKLYKLGIFVRSNDDTTAEFPINWSATVYDNQMSASNRDGAAQYFYESFLGCVLPATGSRMTRKFYEHTKNFIGKMDATPEKKADYIAGLYSYLKVDQSETIDCSTFSNQFFPPETRDSYSSFMLSQEFPMSAIRKDISEISNQLKRRRISFDRNIQLTGPSDAFEKLVTVRDVMIEVAAVGDAAPTEEPATEIIIRGSARDVE</sequence>
<dbReference type="KEGG" id="mor:MOC_0949"/>
<protein>
    <submittedName>
        <fullName evidence="1">Phage associated protein</fullName>
    </submittedName>
</protein>
<dbReference type="Proteomes" id="UP000029492">
    <property type="component" value="Chromosome"/>
</dbReference>
<evidence type="ECO:0000313" key="1">
    <source>
        <dbReference type="EMBL" id="AIQ88704.1"/>
    </source>
</evidence>
<dbReference type="Pfam" id="PF04245">
    <property type="entry name" value="NA37"/>
    <property type="match status" value="1"/>
</dbReference>
<keyword evidence="2" id="KW-1185">Reference proteome</keyword>
<proteinExistence type="predicted"/>
<dbReference type="InterPro" id="IPR007358">
    <property type="entry name" value="Nucleoid_associated_NdpA"/>
</dbReference>
<dbReference type="AlphaFoldDB" id="A0A089Q281"/>
<name>A0A089Q281_9HYPH</name>
<organism evidence="1 2">
    <name type="scientific">Methylobacterium oryzae CBMB20</name>
    <dbReference type="NCBI Taxonomy" id="693986"/>
    <lineage>
        <taxon>Bacteria</taxon>
        <taxon>Pseudomonadati</taxon>
        <taxon>Pseudomonadota</taxon>
        <taxon>Alphaproteobacteria</taxon>
        <taxon>Hyphomicrobiales</taxon>
        <taxon>Methylobacteriaceae</taxon>
        <taxon>Methylobacterium</taxon>
    </lineage>
</organism>
<dbReference type="EMBL" id="CP003811">
    <property type="protein sequence ID" value="AIQ88704.1"/>
    <property type="molecule type" value="Genomic_DNA"/>
</dbReference>
<dbReference type="RefSeq" id="WP_100793911.1">
    <property type="nucleotide sequence ID" value="NZ_CP003811.1"/>
</dbReference>